<evidence type="ECO:0000313" key="2">
    <source>
        <dbReference type="EMBL" id="EDK42991.1"/>
    </source>
</evidence>
<sequence length="313" mass="34974">MSTSSTINTIKLRSKVLLNISDILARDIEHKFGCIIGYQDGDNLIALTSFEILPDSTGNSIDTEYLYKRYNQLKLVYPECQLIGVYYLANSGSGSSGSGGSCLDGNTDTKVDNKVEYNLGHHGSFTLAMCQEIQQFCATYGIPLPSLFIYLIYQQQKWKFNEGTLKNLPFQGYLCETSQPIATEISISETESIAVSTIVDHKDYYSASDANKKPTKIVDIKKHVEDVSNTLKNLEQKLVQVSKPTDTENESKSDLRSSKLSKNEPVSRISDLENAKLLKLQTMQLALLTEQKLTLETLQSQGVRHMHPPWVGQ</sequence>
<evidence type="ECO:0008006" key="4">
    <source>
        <dbReference type="Google" id="ProtNLM"/>
    </source>
</evidence>
<feature type="region of interest" description="Disordered" evidence="1">
    <location>
        <begin position="241"/>
        <end position="266"/>
    </location>
</feature>
<dbReference type="AlphaFoldDB" id="A5DUY3"/>
<dbReference type="VEuPathDB" id="FungiDB:LELG_01169"/>
<organism evidence="2 3">
    <name type="scientific">Lodderomyces elongisporus (strain ATCC 11503 / CBS 2605 / JCM 1781 / NBRC 1676 / NRRL YB-4239)</name>
    <name type="common">Yeast</name>
    <name type="synonym">Saccharomyces elongisporus</name>
    <dbReference type="NCBI Taxonomy" id="379508"/>
    <lineage>
        <taxon>Eukaryota</taxon>
        <taxon>Fungi</taxon>
        <taxon>Dikarya</taxon>
        <taxon>Ascomycota</taxon>
        <taxon>Saccharomycotina</taxon>
        <taxon>Pichiomycetes</taxon>
        <taxon>Debaryomycetaceae</taxon>
        <taxon>Candida/Lodderomyces clade</taxon>
        <taxon>Lodderomyces</taxon>
    </lineage>
</organism>
<feature type="compositionally biased region" description="Basic and acidic residues" evidence="1">
    <location>
        <begin position="245"/>
        <end position="257"/>
    </location>
</feature>
<dbReference type="GeneID" id="5234870"/>
<dbReference type="OrthoDB" id="1378at2759"/>
<dbReference type="InParanoid" id="A5DUY3"/>
<reference evidence="2 3" key="1">
    <citation type="journal article" date="2009" name="Nature">
        <title>Evolution of pathogenicity and sexual reproduction in eight Candida genomes.</title>
        <authorList>
            <person name="Butler G."/>
            <person name="Rasmussen M.D."/>
            <person name="Lin M.F."/>
            <person name="Santos M.A."/>
            <person name="Sakthikumar S."/>
            <person name="Munro C.A."/>
            <person name="Rheinbay E."/>
            <person name="Grabherr M."/>
            <person name="Forche A."/>
            <person name="Reedy J.L."/>
            <person name="Agrafioti I."/>
            <person name="Arnaud M.B."/>
            <person name="Bates S."/>
            <person name="Brown A.J."/>
            <person name="Brunke S."/>
            <person name="Costanzo M.C."/>
            <person name="Fitzpatrick D.A."/>
            <person name="de Groot P.W."/>
            <person name="Harris D."/>
            <person name="Hoyer L.L."/>
            <person name="Hube B."/>
            <person name="Klis F.M."/>
            <person name="Kodira C."/>
            <person name="Lennard N."/>
            <person name="Logue M.E."/>
            <person name="Martin R."/>
            <person name="Neiman A.M."/>
            <person name="Nikolaou E."/>
            <person name="Quail M.A."/>
            <person name="Quinn J."/>
            <person name="Santos M.C."/>
            <person name="Schmitzberger F.F."/>
            <person name="Sherlock G."/>
            <person name="Shah P."/>
            <person name="Silverstein K.A."/>
            <person name="Skrzypek M.S."/>
            <person name="Soll D."/>
            <person name="Staggs R."/>
            <person name="Stansfield I."/>
            <person name="Stumpf M.P."/>
            <person name="Sudbery P.E."/>
            <person name="Srikantha T."/>
            <person name="Zeng Q."/>
            <person name="Berman J."/>
            <person name="Berriman M."/>
            <person name="Heitman J."/>
            <person name="Gow N.A."/>
            <person name="Lorenz M.C."/>
            <person name="Birren B.W."/>
            <person name="Kellis M."/>
            <person name="Cuomo C.A."/>
        </authorList>
    </citation>
    <scope>NUCLEOTIDE SEQUENCE [LARGE SCALE GENOMIC DNA]</scope>
    <source>
        <strain evidence="3">ATCC 11503 / BCRC 21390 / CBS 2605 / JCM 1781 / NBRC 1676 / NRRL YB-4239</strain>
    </source>
</reference>
<proteinExistence type="predicted"/>
<evidence type="ECO:0000313" key="3">
    <source>
        <dbReference type="Proteomes" id="UP000001996"/>
    </source>
</evidence>
<dbReference type="KEGG" id="lel:PVL30_001137"/>
<dbReference type="Proteomes" id="UP000001996">
    <property type="component" value="Unassembled WGS sequence"/>
</dbReference>
<dbReference type="Gene3D" id="3.40.140.10">
    <property type="entry name" value="Cytidine Deaminase, domain 2"/>
    <property type="match status" value="1"/>
</dbReference>
<dbReference type="EMBL" id="CH981524">
    <property type="protein sequence ID" value="EDK42991.1"/>
    <property type="molecule type" value="Genomic_DNA"/>
</dbReference>
<evidence type="ECO:0000256" key="1">
    <source>
        <dbReference type="SAM" id="MobiDB-lite"/>
    </source>
</evidence>
<dbReference type="STRING" id="379508.A5DUY3"/>
<name>A5DUY3_LODEL</name>
<keyword evidence="3" id="KW-1185">Reference proteome</keyword>
<dbReference type="CDD" id="cd08057">
    <property type="entry name" value="MPN_euk_non_mb"/>
    <property type="match status" value="1"/>
</dbReference>
<protein>
    <recommendedName>
        <fullName evidence="4">MPN domain-containing protein</fullName>
    </recommendedName>
</protein>
<dbReference type="PANTHER" id="PTHR10540">
    <property type="entry name" value="EUKARYOTIC TRANSLATION INITIATION FACTOR 3 SUBUNIT F-RELATED"/>
    <property type="match status" value="1"/>
</dbReference>
<dbReference type="HOGENOM" id="CLU_078873_0_0_1"/>
<accession>A5DUY3</accession>
<gene>
    <name evidence="2" type="ORF">LELG_01169</name>
</gene>